<dbReference type="Pfam" id="PF06649">
    <property type="entry name" value="DUF1161"/>
    <property type="match status" value="1"/>
</dbReference>
<dbReference type="InterPro" id="IPR010595">
    <property type="entry name" value="DUF1161"/>
</dbReference>
<evidence type="ECO:0008006" key="2">
    <source>
        <dbReference type="Google" id="ProtNLM"/>
    </source>
</evidence>
<dbReference type="PROSITE" id="PS51257">
    <property type="entry name" value="PROKAR_LIPOPROTEIN"/>
    <property type="match status" value="1"/>
</dbReference>
<dbReference type="EMBL" id="MLJW01000021">
    <property type="protein sequence ID" value="OIR11137.1"/>
    <property type="molecule type" value="Genomic_DNA"/>
</dbReference>
<comment type="caution">
    <text evidence="1">The sequence shown here is derived from an EMBL/GenBank/DDBJ whole genome shotgun (WGS) entry which is preliminary data.</text>
</comment>
<gene>
    <name evidence="1" type="ORF">GALL_73140</name>
</gene>
<proteinExistence type="predicted"/>
<evidence type="ECO:0000313" key="1">
    <source>
        <dbReference type="EMBL" id="OIR11137.1"/>
    </source>
</evidence>
<sequence>MLKSLLLVSLFCISVPAMASCEDVKAQIDAKLQAKGVKSYTLDIVPANQAAAPAAASGVVAAPAGKVVGTCDGDTRQIVYKRN</sequence>
<name>A0A1J5SRK4_9ZZZZ</name>
<accession>A0A1J5SRK4</accession>
<protein>
    <recommendedName>
        <fullName evidence="2">DUF1161 domain-containing protein</fullName>
    </recommendedName>
</protein>
<dbReference type="AlphaFoldDB" id="A0A1J5SRK4"/>
<reference evidence="1" key="1">
    <citation type="submission" date="2016-10" db="EMBL/GenBank/DDBJ databases">
        <title>Sequence of Gallionella enrichment culture.</title>
        <authorList>
            <person name="Poehlein A."/>
            <person name="Muehling M."/>
            <person name="Daniel R."/>
        </authorList>
    </citation>
    <scope>NUCLEOTIDE SEQUENCE</scope>
</reference>
<organism evidence="1">
    <name type="scientific">mine drainage metagenome</name>
    <dbReference type="NCBI Taxonomy" id="410659"/>
    <lineage>
        <taxon>unclassified sequences</taxon>
        <taxon>metagenomes</taxon>
        <taxon>ecological metagenomes</taxon>
    </lineage>
</organism>